<dbReference type="Pfam" id="PF01397">
    <property type="entry name" value="Terpene_synth"/>
    <property type="match status" value="1"/>
</dbReference>
<reference evidence="5 6" key="1">
    <citation type="submission" date="2024-04" db="EMBL/GenBank/DDBJ databases">
        <authorList>
            <person name="Fracassetti M."/>
        </authorList>
    </citation>
    <scope>NUCLEOTIDE SEQUENCE [LARGE SCALE GENOMIC DNA]</scope>
</reference>
<evidence type="ECO:0000313" key="5">
    <source>
        <dbReference type="EMBL" id="CAL1352336.1"/>
    </source>
</evidence>
<dbReference type="InterPro" id="IPR036965">
    <property type="entry name" value="Terpene_synth_N_sf"/>
</dbReference>
<name>A0AAV2C8Z7_9ROSI</name>
<dbReference type="PANTHER" id="PTHR31225">
    <property type="entry name" value="OS04G0344100 PROTEIN-RELATED"/>
    <property type="match status" value="1"/>
</dbReference>
<evidence type="ECO:0000256" key="3">
    <source>
        <dbReference type="ARBA" id="ARBA00023239"/>
    </source>
</evidence>
<dbReference type="InterPro" id="IPR008930">
    <property type="entry name" value="Terpenoid_cyclase/PrenylTrfase"/>
</dbReference>
<accession>A0AAV2C8Z7</accession>
<dbReference type="InterPro" id="IPR001906">
    <property type="entry name" value="Terpene_synth_N"/>
</dbReference>
<dbReference type="GO" id="GO:0010333">
    <property type="term" value="F:terpene synthase activity"/>
    <property type="evidence" value="ECO:0007669"/>
    <property type="project" value="InterPro"/>
</dbReference>
<feature type="domain" description="Terpene synthase N-terminal" evidence="4">
    <location>
        <begin position="13"/>
        <end position="103"/>
    </location>
</feature>
<dbReference type="GO" id="GO:0016114">
    <property type="term" value="P:terpenoid biosynthetic process"/>
    <property type="evidence" value="ECO:0007669"/>
    <property type="project" value="InterPro"/>
</dbReference>
<evidence type="ECO:0000256" key="2">
    <source>
        <dbReference type="ARBA" id="ARBA00022842"/>
    </source>
</evidence>
<protein>
    <recommendedName>
        <fullName evidence="4">Terpene synthase N-terminal domain-containing protein</fullName>
    </recommendedName>
</protein>
<proteinExistence type="predicted"/>
<evidence type="ECO:0000313" key="6">
    <source>
        <dbReference type="Proteomes" id="UP001497516"/>
    </source>
</evidence>
<sequence>MKVSPMSYLDRSVYHHHPNNNIDEDLFTTALRFRLLRLHGYNVPSDVFKRFQNEEGEGTFKEEELGSDDAEGMMSLYDAAYLHMHGETILDEAVEFTKAQLTNCC</sequence>
<dbReference type="Proteomes" id="UP001497516">
    <property type="component" value="Chromosome 1"/>
</dbReference>
<dbReference type="EMBL" id="OZ034813">
    <property type="protein sequence ID" value="CAL1352336.1"/>
    <property type="molecule type" value="Genomic_DNA"/>
</dbReference>
<gene>
    <name evidence="5" type="ORF">LTRI10_LOCUS313</name>
</gene>
<keyword evidence="2" id="KW-0460">Magnesium</keyword>
<keyword evidence="6" id="KW-1185">Reference proteome</keyword>
<comment type="pathway">
    <text evidence="1">Secondary metabolite biosynthesis; terpenoid biosynthesis.</text>
</comment>
<evidence type="ECO:0000256" key="1">
    <source>
        <dbReference type="ARBA" id="ARBA00004721"/>
    </source>
</evidence>
<dbReference type="AlphaFoldDB" id="A0AAV2C8Z7"/>
<keyword evidence="3" id="KW-0456">Lyase</keyword>
<dbReference type="InterPro" id="IPR050148">
    <property type="entry name" value="Terpene_synthase-like"/>
</dbReference>
<evidence type="ECO:0000259" key="4">
    <source>
        <dbReference type="Pfam" id="PF01397"/>
    </source>
</evidence>
<dbReference type="SUPFAM" id="SSF48239">
    <property type="entry name" value="Terpenoid cyclases/Protein prenyltransferases"/>
    <property type="match status" value="1"/>
</dbReference>
<organism evidence="5 6">
    <name type="scientific">Linum trigynum</name>
    <dbReference type="NCBI Taxonomy" id="586398"/>
    <lineage>
        <taxon>Eukaryota</taxon>
        <taxon>Viridiplantae</taxon>
        <taxon>Streptophyta</taxon>
        <taxon>Embryophyta</taxon>
        <taxon>Tracheophyta</taxon>
        <taxon>Spermatophyta</taxon>
        <taxon>Magnoliopsida</taxon>
        <taxon>eudicotyledons</taxon>
        <taxon>Gunneridae</taxon>
        <taxon>Pentapetalae</taxon>
        <taxon>rosids</taxon>
        <taxon>fabids</taxon>
        <taxon>Malpighiales</taxon>
        <taxon>Linaceae</taxon>
        <taxon>Linum</taxon>
    </lineage>
</organism>
<dbReference type="Gene3D" id="1.50.10.130">
    <property type="entry name" value="Terpene synthase, N-terminal domain"/>
    <property type="match status" value="1"/>
</dbReference>
<dbReference type="PANTHER" id="PTHR31225:SF253">
    <property type="entry name" value="SESQUITERPENE SYNTHASE 31"/>
    <property type="match status" value="1"/>
</dbReference>